<name>A0A8H5M7P9_9AGAR</name>
<comment type="caution">
    <text evidence="1">The sequence shown here is derived from an EMBL/GenBank/DDBJ whole genome shotgun (WGS) entry which is preliminary data.</text>
</comment>
<dbReference type="OrthoDB" id="2836053at2759"/>
<reference evidence="1 2" key="1">
    <citation type="journal article" date="2020" name="ISME J.">
        <title>Uncovering the hidden diversity of litter-decomposition mechanisms in mushroom-forming fungi.</title>
        <authorList>
            <person name="Floudas D."/>
            <person name="Bentzer J."/>
            <person name="Ahren D."/>
            <person name="Johansson T."/>
            <person name="Persson P."/>
            <person name="Tunlid A."/>
        </authorList>
    </citation>
    <scope>NUCLEOTIDE SEQUENCE [LARGE SCALE GENOMIC DNA]</scope>
    <source>
        <strain evidence="1 2">CBS 661.87</strain>
    </source>
</reference>
<evidence type="ECO:0000313" key="1">
    <source>
        <dbReference type="EMBL" id="KAF5383739.1"/>
    </source>
</evidence>
<proteinExistence type="predicted"/>
<dbReference type="Proteomes" id="UP000565441">
    <property type="component" value="Unassembled WGS sequence"/>
</dbReference>
<accession>A0A8H5M7P9</accession>
<protein>
    <submittedName>
        <fullName evidence="1">Uncharacterized protein</fullName>
    </submittedName>
</protein>
<dbReference type="EMBL" id="JAACJP010000006">
    <property type="protein sequence ID" value="KAF5383739.1"/>
    <property type="molecule type" value="Genomic_DNA"/>
</dbReference>
<evidence type="ECO:0000313" key="2">
    <source>
        <dbReference type="Proteomes" id="UP000565441"/>
    </source>
</evidence>
<dbReference type="AlphaFoldDB" id="A0A8H5M7P9"/>
<keyword evidence="2" id="KW-1185">Reference proteome</keyword>
<gene>
    <name evidence="1" type="ORF">D9615_003528</name>
</gene>
<sequence length="296" mass="33000">MDARACSLLFPTELLEKIIFETWSSHLSTNDRITFMTSSLLVNHIWKALFIRIAFTDVHIPCPSYLEHYLRALAGYSSLLDEEDTSSPDTLCRSITFQIQKADATGAGGEGEELDTEPPMGKTLTDLLYRFKAIPYASNLRTLCVQYENMEFDDVFEYYRFIHFPAHVTNLEISFSFDQKNAALGDVLRATHERQSFLTNLSLPGVKTLVLSGASDAFVADMISCCPNRESVTILPQKLLESSTAFQDSMESITGNVQHQKRAVATIGGLQPFSAIISDRICAVPNLAVDIITLHD</sequence>
<organism evidence="1 2">
    <name type="scientific">Tricholomella constricta</name>
    <dbReference type="NCBI Taxonomy" id="117010"/>
    <lineage>
        <taxon>Eukaryota</taxon>
        <taxon>Fungi</taxon>
        <taxon>Dikarya</taxon>
        <taxon>Basidiomycota</taxon>
        <taxon>Agaricomycotina</taxon>
        <taxon>Agaricomycetes</taxon>
        <taxon>Agaricomycetidae</taxon>
        <taxon>Agaricales</taxon>
        <taxon>Tricholomatineae</taxon>
        <taxon>Lyophyllaceae</taxon>
        <taxon>Tricholomella</taxon>
    </lineage>
</organism>